<accession>A0A210QIK1</accession>
<evidence type="ECO:0000256" key="2">
    <source>
        <dbReference type="SAM" id="SignalP"/>
    </source>
</evidence>
<feature type="compositionally biased region" description="Low complexity" evidence="1">
    <location>
        <begin position="562"/>
        <end position="589"/>
    </location>
</feature>
<feature type="chain" id="PRO_5012442581" evidence="2">
    <location>
        <begin position="19"/>
        <end position="799"/>
    </location>
</feature>
<evidence type="ECO:0000313" key="4">
    <source>
        <dbReference type="Proteomes" id="UP000242188"/>
    </source>
</evidence>
<proteinExistence type="predicted"/>
<dbReference type="OrthoDB" id="10605377at2759"/>
<feature type="compositionally biased region" description="Polar residues" evidence="1">
    <location>
        <begin position="155"/>
        <end position="165"/>
    </location>
</feature>
<feature type="compositionally biased region" description="Basic residues" evidence="1">
    <location>
        <begin position="73"/>
        <end position="83"/>
    </location>
</feature>
<feature type="compositionally biased region" description="Polar residues" evidence="1">
    <location>
        <begin position="175"/>
        <end position="200"/>
    </location>
</feature>
<feature type="signal peptide" evidence="2">
    <location>
        <begin position="1"/>
        <end position="18"/>
    </location>
</feature>
<sequence length="799" mass="85252">MKVLTVGCILGWLGLAYSYHLAPPVNPTRKTTTPTPKPTTTTVPVEYEAPEIEGPVSTTTTVATTTTTTTKKPTTRAHGHGPHHGGYYDQYGQYHYGPYYNPHSDPYGGYRAPYDPYGRHASRAPHPNQAPYPSQAPHGSGAQHPYTDPYAPQYDPSTGHYSNPNYGAGKGLKPNGQSALMDQLSITKSPRPSETPSGRNSGRWIEMRAANDLRMKSSRRNRQGAARRRGYFPRREQQMLTRKPPSGSNYNNGSKSRPGGREANWRNKQQPRRRQQQGASRRRGNNKQGRRNRWNKQNTGGGYNARNNQQPQDAARNEGGISQPLSGNPGSSYQNQNAAAGNRYNTASPSNAYANAASQAGNAAVQPSPYPGPASAQAQNSNYYNQGGSAYNQGQGTTAGNAYNMGVSSNQGASYNNAAATYQQGFTNYGTETGAGTVFGTGSGTNTAAFNTPNYNSAVVPGQQPRYNNDQYNANQGSGVDMFGLGNNQGPSYNYNNQAMQIANYDASGNQMQSDAYNSAGSWGGQNSNRNNQNSQSNWNTGNSFGQGQTPNAVKDSIGGYMTMNNANSMSASKSDSTNTGSSSTGTNQQNVAQTMLKMLETLKTAAANATSATSSSSRTSNTQESVQISKGMEAAIKTAILNAAKDLSNKMTQKKATPYVGTQETYQMPPSVQAVDTPFKAAVPSPLGWAQPTTTAQSWTQAPVTTPAPAAAPNQWGPTGGLWGPSAPFNYYQVTTPAGGNAGGPWGTPAPTTPNVSFLGAMSRNRSSPTSTMMPRTGMNPMQGFQQMLLASAFFNKK</sequence>
<dbReference type="AlphaFoldDB" id="A0A210QIK1"/>
<protein>
    <submittedName>
        <fullName evidence="3">Uncharacterized protein</fullName>
    </submittedName>
</protein>
<keyword evidence="4" id="KW-1185">Reference proteome</keyword>
<feature type="compositionally biased region" description="Basic and acidic residues" evidence="1">
    <location>
        <begin position="205"/>
        <end position="215"/>
    </location>
</feature>
<evidence type="ECO:0000313" key="3">
    <source>
        <dbReference type="EMBL" id="OWF48570.1"/>
    </source>
</evidence>
<feature type="compositionally biased region" description="Basic residues" evidence="1">
    <location>
        <begin position="216"/>
        <end position="232"/>
    </location>
</feature>
<organism evidence="3 4">
    <name type="scientific">Mizuhopecten yessoensis</name>
    <name type="common">Japanese scallop</name>
    <name type="synonym">Patinopecten yessoensis</name>
    <dbReference type="NCBI Taxonomy" id="6573"/>
    <lineage>
        <taxon>Eukaryota</taxon>
        <taxon>Metazoa</taxon>
        <taxon>Spiralia</taxon>
        <taxon>Lophotrochozoa</taxon>
        <taxon>Mollusca</taxon>
        <taxon>Bivalvia</taxon>
        <taxon>Autobranchia</taxon>
        <taxon>Pteriomorphia</taxon>
        <taxon>Pectinida</taxon>
        <taxon>Pectinoidea</taxon>
        <taxon>Pectinidae</taxon>
        <taxon>Mizuhopecten</taxon>
    </lineage>
</organism>
<feature type="compositionally biased region" description="Basic residues" evidence="1">
    <location>
        <begin position="269"/>
        <end position="294"/>
    </location>
</feature>
<feature type="compositionally biased region" description="Polar residues" evidence="1">
    <location>
        <begin position="323"/>
        <end position="346"/>
    </location>
</feature>
<feature type="region of interest" description="Disordered" evidence="1">
    <location>
        <begin position="358"/>
        <end position="381"/>
    </location>
</feature>
<name>A0A210QIK1_MIZYE</name>
<dbReference type="Proteomes" id="UP000242188">
    <property type="component" value="Unassembled WGS sequence"/>
</dbReference>
<feature type="compositionally biased region" description="Low complexity" evidence="1">
    <location>
        <begin position="525"/>
        <end position="544"/>
    </location>
</feature>
<feature type="region of interest" description="Disordered" evidence="1">
    <location>
        <begin position="61"/>
        <end position="86"/>
    </location>
</feature>
<dbReference type="EMBL" id="NEDP02003489">
    <property type="protein sequence ID" value="OWF48570.1"/>
    <property type="molecule type" value="Genomic_DNA"/>
</dbReference>
<feature type="compositionally biased region" description="Low complexity" evidence="1">
    <location>
        <begin position="61"/>
        <end position="72"/>
    </location>
</feature>
<gene>
    <name evidence="3" type="ORF">KP79_PYT19646</name>
</gene>
<feature type="compositionally biased region" description="Polar residues" evidence="1">
    <location>
        <begin position="246"/>
        <end position="255"/>
    </location>
</feature>
<reference evidence="3 4" key="1">
    <citation type="journal article" date="2017" name="Nat. Ecol. Evol.">
        <title>Scallop genome provides insights into evolution of bilaterian karyotype and development.</title>
        <authorList>
            <person name="Wang S."/>
            <person name="Zhang J."/>
            <person name="Jiao W."/>
            <person name="Li J."/>
            <person name="Xun X."/>
            <person name="Sun Y."/>
            <person name="Guo X."/>
            <person name="Huan P."/>
            <person name="Dong B."/>
            <person name="Zhang L."/>
            <person name="Hu X."/>
            <person name="Sun X."/>
            <person name="Wang J."/>
            <person name="Zhao C."/>
            <person name="Wang Y."/>
            <person name="Wang D."/>
            <person name="Huang X."/>
            <person name="Wang R."/>
            <person name="Lv J."/>
            <person name="Li Y."/>
            <person name="Zhang Z."/>
            <person name="Liu B."/>
            <person name="Lu W."/>
            <person name="Hui Y."/>
            <person name="Liang J."/>
            <person name="Zhou Z."/>
            <person name="Hou R."/>
            <person name="Li X."/>
            <person name="Liu Y."/>
            <person name="Li H."/>
            <person name="Ning X."/>
            <person name="Lin Y."/>
            <person name="Zhao L."/>
            <person name="Xing Q."/>
            <person name="Dou J."/>
            <person name="Li Y."/>
            <person name="Mao J."/>
            <person name="Guo H."/>
            <person name="Dou H."/>
            <person name="Li T."/>
            <person name="Mu C."/>
            <person name="Jiang W."/>
            <person name="Fu Q."/>
            <person name="Fu X."/>
            <person name="Miao Y."/>
            <person name="Liu J."/>
            <person name="Yu Q."/>
            <person name="Li R."/>
            <person name="Liao H."/>
            <person name="Li X."/>
            <person name="Kong Y."/>
            <person name="Jiang Z."/>
            <person name="Chourrout D."/>
            <person name="Li R."/>
            <person name="Bao Z."/>
        </authorList>
    </citation>
    <scope>NUCLEOTIDE SEQUENCE [LARGE SCALE GENOMIC DNA]</scope>
    <source>
        <strain evidence="3 4">PY_sf001</strain>
    </source>
</reference>
<feature type="region of interest" description="Disordered" evidence="1">
    <location>
        <begin position="110"/>
        <end position="346"/>
    </location>
</feature>
<comment type="caution">
    <text evidence="3">The sequence shown here is derived from an EMBL/GenBank/DDBJ whole genome shotgun (WGS) entry which is preliminary data.</text>
</comment>
<feature type="region of interest" description="Disordered" evidence="1">
    <location>
        <begin position="516"/>
        <end position="589"/>
    </location>
</feature>
<keyword evidence="2" id="KW-0732">Signal</keyword>
<evidence type="ECO:0000256" key="1">
    <source>
        <dbReference type="SAM" id="MobiDB-lite"/>
    </source>
</evidence>